<keyword evidence="3" id="KW-1185">Reference proteome</keyword>
<reference evidence="2" key="1">
    <citation type="submission" date="2022-10" db="EMBL/GenBank/DDBJ databases">
        <title>The complete genomes of actinobacterial strains from the NBC collection.</title>
        <authorList>
            <person name="Joergensen T.S."/>
            <person name="Alvarez Arevalo M."/>
            <person name="Sterndorff E.B."/>
            <person name="Faurdal D."/>
            <person name="Vuksanovic O."/>
            <person name="Mourched A.-S."/>
            <person name="Charusanti P."/>
            <person name="Shaw S."/>
            <person name="Blin K."/>
            <person name="Weber T."/>
        </authorList>
    </citation>
    <scope>NUCLEOTIDE SEQUENCE</scope>
    <source>
        <strain evidence="2">NBC_01432</strain>
    </source>
</reference>
<dbReference type="EMBL" id="CP109495">
    <property type="protein sequence ID" value="WUX54694.1"/>
    <property type="molecule type" value="Genomic_DNA"/>
</dbReference>
<feature type="compositionally biased region" description="Low complexity" evidence="1">
    <location>
        <begin position="107"/>
        <end position="126"/>
    </location>
</feature>
<dbReference type="RefSeq" id="WP_329078347.1">
    <property type="nucleotide sequence ID" value="NZ_CP109495.1"/>
</dbReference>
<gene>
    <name evidence="2" type="ORF">OG442_25805</name>
</gene>
<organism evidence="2 3">
    <name type="scientific">Streptomyces niveus</name>
    <name type="common">Streptomyces spheroides</name>
    <dbReference type="NCBI Taxonomy" id="193462"/>
    <lineage>
        <taxon>Bacteria</taxon>
        <taxon>Bacillati</taxon>
        <taxon>Actinomycetota</taxon>
        <taxon>Actinomycetes</taxon>
        <taxon>Kitasatosporales</taxon>
        <taxon>Streptomycetaceae</taxon>
        <taxon>Streptomyces</taxon>
    </lineage>
</organism>
<dbReference type="Proteomes" id="UP001432209">
    <property type="component" value="Chromosome"/>
</dbReference>
<proteinExistence type="predicted"/>
<sequence>MEAELAALAATTGTTLVTLLATDTWNSMREGMVLLWRRARPDRADDVGAELDAARAELLAVRDASDLRTEAETRDEIRAEWQGRVRRLLHAHPEVAEDLRALLAEAAPAATASPSPPAATQQATASGEARIYQAGRDLHLDQR</sequence>
<evidence type="ECO:0000313" key="3">
    <source>
        <dbReference type="Proteomes" id="UP001432209"/>
    </source>
</evidence>
<evidence type="ECO:0000313" key="2">
    <source>
        <dbReference type="EMBL" id="WUX54694.1"/>
    </source>
</evidence>
<name>A0ABZ2AB07_STRNV</name>
<accession>A0ABZ2AB07</accession>
<feature type="region of interest" description="Disordered" evidence="1">
    <location>
        <begin position="107"/>
        <end position="143"/>
    </location>
</feature>
<protein>
    <submittedName>
        <fullName evidence="2">Uncharacterized protein</fullName>
    </submittedName>
</protein>
<evidence type="ECO:0000256" key="1">
    <source>
        <dbReference type="SAM" id="MobiDB-lite"/>
    </source>
</evidence>